<reference evidence="5 6" key="1">
    <citation type="submission" date="2020-04" db="EMBL/GenBank/DDBJ databases">
        <title>Novel species.</title>
        <authorList>
            <person name="Teo W.F.A."/>
            <person name="Lipun K."/>
            <person name="Srisuk N."/>
            <person name="Duangmal K."/>
        </authorList>
    </citation>
    <scope>NUCLEOTIDE SEQUENCE [LARGE SCALE GENOMIC DNA]</scope>
    <source>
        <strain evidence="5 6">K13G38</strain>
    </source>
</reference>
<dbReference type="InterPro" id="IPR009075">
    <property type="entry name" value="AcylCo_DH/oxidase_C"/>
</dbReference>
<name>A0ABX1JEV9_9PSEU</name>
<dbReference type="Proteomes" id="UP000715441">
    <property type="component" value="Unassembled WGS sequence"/>
</dbReference>
<protein>
    <submittedName>
        <fullName evidence="5">Acyl-CoA dehydrogenase</fullName>
    </submittedName>
</protein>
<keyword evidence="3" id="KW-0560">Oxidoreductase</keyword>
<dbReference type="RefSeq" id="WP_168520072.1">
    <property type="nucleotide sequence ID" value="NZ_JAAXLS010000030.1"/>
</dbReference>
<dbReference type="Pfam" id="PF00441">
    <property type="entry name" value="Acyl-CoA_dh_1"/>
    <property type="match status" value="1"/>
</dbReference>
<gene>
    <name evidence="5" type="ORF">HFP15_29670</name>
</gene>
<feature type="domain" description="Acyl-CoA dehydrogenase/oxidase C-terminal" evidence="4">
    <location>
        <begin position="185"/>
        <end position="304"/>
    </location>
</feature>
<dbReference type="SUPFAM" id="SSF47203">
    <property type="entry name" value="Acyl-CoA dehydrogenase C-terminal domain-like"/>
    <property type="match status" value="1"/>
</dbReference>
<dbReference type="EMBL" id="JAAXLS010000030">
    <property type="protein sequence ID" value="NKQ57046.1"/>
    <property type="molecule type" value="Genomic_DNA"/>
</dbReference>
<dbReference type="PANTHER" id="PTHR43884:SF20">
    <property type="entry name" value="ACYL-COA DEHYDROGENASE FADE28"/>
    <property type="match status" value="1"/>
</dbReference>
<evidence type="ECO:0000313" key="5">
    <source>
        <dbReference type="EMBL" id="NKQ57046.1"/>
    </source>
</evidence>
<proteinExistence type="predicted"/>
<accession>A0ABX1JEV9</accession>
<sequence length="325" mass="34300">MDSGEKALLAESLEGIVRNAAPERLDDALTEFGWRELLEEEPHAAVSILLELQGRGLARSSALDISCTTATGLGGMAAVVFPALAHAGPTSAATVDGSAMTVEVRGIVAVRAEAPDRVVVPAVLDGATVVVQAPWQGSWPGSGTGIAPEAGWVKLDTTLHADSSTVTTDAACWRNLRAAGHRALAHELTGLAGAMLELAVDHVGSRVQFGRTLGGFQAVKHKLADVRLWQECAKLAADAAWEAAGEHERAIAAAIAKVTANRFSEAARQHCQQVLGGMGFTWEHDFHRYLKRAMVLEPFLGTTTALNAELGRELRAGTLPRLAML</sequence>
<comment type="caution">
    <text evidence="5">The sequence shown here is derived from an EMBL/GenBank/DDBJ whole genome shotgun (WGS) entry which is preliminary data.</text>
</comment>
<dbReference type="Gene3D" id="1.20.140.10">
    <property type="entry name" value="Butyryl-CoA Dehydrogenase, subunit A, domain 3"/>
    <property type="match status" value="1"/>
</dbReference>
<dbReference type="InterPro" id="IPR036250">
    <property type="entry name" value="AcylCo_DH-like_C"/>
</dbReference>
<keyword evidence="6" id="KW-1185">Reference proteome</keyword>
<evidence type="ECO:0000256" key="3">
    <source>
        <dbReference type="ARBA" id="ARBA00023002"/>
    </source>
</evidence>
<organism evidence="5 6">
    <name type="scientific">Amycolatopsis acididurans</name>
    <dbReference type="NCBI Taxonomy" id="2724524"/>
    <lineage>
        <taxon>Bacteria</taxon>
        <taxon>Bacillati</taxon>
        <taxon>Actinomycetota</taxon>
        <taxon>Actinomycetes</taxon>
        <taxon>Pseudonocardiales</taxon>
        <taxon>Pseudonocardiaceae</taxon>
        <taxon>Amycolatopsis</taxon>
    </lineage>
</organism>
<evidence type="ECO:0000313" key="6">
    <source>
        <dbReference type="Proteomes" id="UP000715441"/>
    </source>
</evidence>
<keyword evidence="2" id="KW-0274">FAD</keyword>
<evidence type="ECO:0000256" key="2">
    <source>
        <dbReference type="ARBA" id="ARBA00022827"/>
    </source>
</evidence>
<evidence type="ECO:0000259" key="4">
    <source>
        <dbReference type="Pfam" id="PF00441"/>
    </source>
</evidence>
<keyword evidence="1" id="KW-0285">Flavoprotein</keyword>
<evidence type="ECO:0000256" key="1">
    <source>
        <dbReference type="ARBA" id="ARBA00022630"/>
    </source>
</evidence>
<dbReference type="PANTHER" id="PTHR43884">
    <property type="entry name" value="ACYL-COA DEHYDROGENASE"/>
    <property type="match status" value="1"/>
</dbReference>